<feature type="compositionally biased region" description="Acidic residues" evidence="2">
    <location>
        <begin position="658"/>
        <end position="675"/>
    </location>
</feature>
<feature type="coiled-coil region" evidence="1">
    <location>
        <begin position="334"/>
        <end position="375"/>
    </location>
</feature>
<dbReference type="PROSITE" id="PS51782">
    <property type="entry name" value="LYSM"/>
    <property type="match status" value="1"/>
</dbReference>
<feature type="compositionally biased region" description="Acidic residues" evidence="2">
    <location>
        <begin position="683"/>
        <end position="694"/>
    </location>
</feature>
<feature type="compositionally biased region" description="Low complexity" evidence="2">
    <location>
        <begin position="156"/>
        <end position="173"/>
    </location>
</feature>
<feature type="region of interest" description="Disordered" evidence="2">
    <location>
        <begin position="152"/>
        <end position="173"/>
    </location>
</feature>
<feature type="compositionally biased region" description="Polar residues" evidence="2">
    <location>
        <begin position="391"/>
        <end position="418"/>
    </location>
</feature>
<gene>
    <name evidence="4" type="ORF">LP43_1467</name>
</gene>
<feature type="compositionally biased region" description="Low complexity" evidence="2">
    <location>
        <begin position="522"/>
        <end position="533"/>
    </location>
</feature>
<proteinExistence type="predicted"/>
<dbReference type="Pfam" id="PF25800">
    <property type="entry name" value="FimV_N"/>
    <property type="match status" value="1"/>
</dbReference>
<evidence type="ECO:0000259" key="3">
    <source>
        <dbReference type="PROSITE" id="PS51782"/>
    </source>
</evidence>
<protein>
    <recommendedName>
        <fullName evidence="3">LysM domain-containing protein</fullName>
    </recommendedName>
</protein>
<dbReference type="EMBL" id="JRQD01000003">
    <property type="protein sequence ID" value="KGM06972.1"/>
    <property type="molecule type" value="Genomic_DNA"/>
</dbReference>
<feature type="compositionally biased region" description="Low complexity" evidence="2">
    <location>
        <begin position="266"/>
        <end position="276"/>
    </location>
</feature>
<dbReference type="AlphaFoldDB" id="A0A0A0BGZ8"/>
<evidence type="ECO:0000313" key="4">
    <source>
        <dbReference type="EMBL" id="KGM06972.1"/>
    </source>
</evidence>
<dbReference type="STRING" id="392484.LP43_1467"/>
<feature type="region of interest" description="Disordered" evidence="2">
    <location>
        <begin position="391"/>
        <end position="428"/>
    </location>
</feature>
<keyword evidence="1" id="KW-0175">Coiled coil</keyword>
<organism evidence="4 5">
    <name type="scientific">Methylophaga thiooxydans</name>
    <dbReference type="NCBI Taxonomy" id="392484"/>
    <lineage>
        <taxon>Bacteria</taxon>
        <taxon>Pseudomonadati</taxon>
        <taxon>Pseudomonadota</taxon>
        <taxon>Gammaproteobacteria</taxon>
        <taxon>Thiotrichales</taxon>
        <taxon>Piscirickettsiaceae</taxon>
        <taxon>Methylophaga</taxon>
    </lineage>
</organism>
<dbReference type="NCBIfam" id="TIGR03505">
    <property type="entry name" value="FimV_core"/>
    <property type="match status" value="1"/>
</dbReference>
<comment type="caution">
    <text evidence="4">The sequence shown here is derived from an EMBL/GenBank/DDBJ whole genome shotgun (WGS) entry which is preliminary data.</text>
</comment>
<accession>A0A0A0BGZ8</accession>
<evidence type="ECO:0000256" key="2">
    <source>
        <dbReference type="SAM" id="MobiDB-lite"/>
    </source>
</evidence>
<dbReference type="InterPro" id="IPR057840">
    <property type="entry name" value="FimV_N"/>
</dbReference>
<dbReference type="InterPro" id="IPR018392">
    <property type="entry name" value="LysM"/>
</dbReference>
<feature type="domain" description="LysM" evidence="3">
    <location>
        <begin position="175"/>
        <end position="231"/>
    </location>
</feature>
<feature type="compositionally biased region" description="Acidic residues" evidence="2">
    <location>
        <begin position="745"/>
        <end position="757"/>
    </location>
</feature>
<dbReference type="InterPro" id="IPR020012">
    <property type="entry name" value="LysM_FimV"/>
</dbReference>
<dbReference type="InterPro" id="IPR020011">
    <property type="entry name" value="FimV_C"/>
</dbReference>
<feature type="region of interest" description="Disordered" evidence="2">
    <location>
        <begin position="518"/>
        <end position="543"/>
    </location>
</feature>
<dbReference type="InterPro" id="IPR036779">
    <property type="entry name" value="LysM_dom_sf"/>
</dbReference>
<dbReference type="NCBIfam" id="TIGR03504">
    <property type="entry name" value="FimV_Cterm"/>
    <property type="match status" value="1"/>
</dbReference>
<feature type="compositionally biased region" description="Acidic residues" evidence="2">
    <location>
        <begin position="534"/>
        <end position="543"/>
    </location>
</feature>
<reference evidence="4 5" key="1">
    <citation type="submission" date="2014-09" db="EMBL/GenBank/DDBJ databases">
        <authorList>
            <person name="Grob C."/>
            <person name="Taubert M."/>
            <person name="Howat A.M."/>
            <person name="Burns O.J."/>
            <person name="Dixon J.L."/>
            <person name="Chen Y."/>
            <person name="Murrell J.C."/>
        </authorList>
    </citation>
    <scope>NUCLEOTIDE SEQUENCE [LARGE SCALE GENOMIC DNA]</scope>
    <source>
        <strain evidence="4">L4</strain>
    </source>
</reference>
<dbReference type="InterPro" id="IPR038440">
    <property type="entry name" value="FimV_C_sf"/>
</dbReference>
<feature type="region of interest" description="Disordered" evidence="2">
    <location>
        <begin position="265"/>
        <end position="307"/>
    </location>
</feature>
<feature type="region of interest" description="Disordered" evidence="2">
    <location>
        <begin position="658"/>
        <end position="795"/>
    </location>
</feature>
<feature type="compositionally biased region" description="Polar residues" evidence="2">
    <location>
        <begin position="277"/>
        <end position="289"/>
    </location>
</feature>
<dbReference type="Proteomes" id="UP000029999">
    <property type="component" value="Unassembled WGS sequence"/>
</dbReference>
<evidence type="ECO:0000313" key="5">
    <source>
        <dbReference type="Proteomes" id="UP000029999"/>
    </source>
</evidence>
<evidence type="ECO:0000256" key="1">
    <source>
        <dbReference type="SAM" id="Coils"/>
    </source>
</evidence>
<feature type="compositionally biased region" description="Acidic residues" evidence="2">
    <location>
        <begin position="764"/>
        <end position="795"/>
    </location>
</feature>
<name>A0A0A0BGZ8_9GAMM</name>
<dbReference type="Gene3D" id="3.10.350.10">
    <property type="entry name" value="LysM domain"/>
    <property type="match status" value="1"/>
</dbReference>
<sequence>MKMKKSLLAGLAVASTIGFFTPLISHAFGLGKLELMSALNEPFKAEIDVTALSPIDKENLQVKIASNDEFVKAGLDRNVLLGQLQFDIVDRQGKTKILVTSTQAVKEPFLDFLLTATAGSGRLLREYTVLLDPPEYVMAETRNKTASVLPASQVPETNTASTSTRTEYTTSSSASSYAVKRSDTLWNIALKTRPSSSNSVHQMMMALLRQNPHAFNHNNVNGLKAGVTLQIPDQGTISALSKSAAVAAFSEQAKAWKNRNTVTTVAAAAEESSQSEGTQKNSTDTSPSETIVDEKTTASDAGAGNEGRLQLVAPDDDVISEDDAAPNVAGNDQIQKLTEQLTLAQETIEAQQQENVDFESRMNAMEEQLETMRRLISLKDTDLARLQSQLEQDNAAQATSSDPELQTQNTATIESSETPLDEQKGMDEAELQTTELETSNTATLGDAQADSLIDDASAALNLDGEEVKSLLGNAKQFVIERKLETALGLILILLILWLIARRSSREVTWDEAVQKLDKNQQQDEGPVVVQPGPVDDEVDGEPENEEEKTVAELVEQADMFVGYADYVQAKNALDQARLQEPENTWVRYKMLFVLYKKQQADEFVTLVEESKFDQDSYEWDEIKQWGQELAPNHHLFASQSEQEAVETDVELADMPEQTDDELTEIPEQTEIEDVSQDEKVSTEELEITDQDDDSPIAFDLNEFSPASVETDALETESEPSTAKDVDEHDDLLDFDSNFTASDNTDVSDTDETDDTIELDLTSDSSDDDLSFDLDLPDESDDLSADDFDLSDVDDNSTDLEFDVGDLDDIDEAETKLDLAAAYIDMDDSEGASSILNEVLLEGNDEQKKRAHSLLDSLS</sequence>
<dbReference type="Gene3D" id="1.20.58.2200">
    <property type="match status" value="1"/>
</dbReference>